<comment type="caution">
    <text evidence="1">The sequence shown here is derived from an EMBL/GenBank/DDBJ whole genome shotgun (WGS) entry which is preliminary data.</text>
</comment>
<gene>
    <name evidence="1" type="ORF">K0M31_009962</name>
</gene>
<keyword evidence="2" id="KW-1185">Reference proteome</keyword>
<evidence type="ECO:0000313" key="1">
    <source>
        <dbReference type="EMBL" id="KAK1122125.1"/>
    </source>
</evidence>
<proteinExistence type="predicted"/>
<protein>
    <submittedName>
        <fullName evidence="1">Uncharacterized protein</fullName>
    </submittedName>
</protein>
<reference evidence="1" key="1">
    <citation type="submission" date="2021-10" db="EMBL/GenBank/DDBJ databases">
        <title>Melipona bicolor Genome sequencing and assembly.</title>
        <authorList>
            <person name="Araujo N.S."/>
            <person name="Arias M.C."/>
        </authorList>
    </citation>
    <scope>NUCLEOTIDE SEQUENCE</scope>
    <source>
        <strain evidence="1">USP_2M_L1-L4_2017</strain>
        <tissue evidence="1">Whole body</tissue>
    </source>
</reference>
<evidence type="ECO:0000313" key="2">
    <source>
        <dbReference type="Proteomes" id="UP001177670"/>
    </source>
</evidence>
<dbReference type="Proteomes" id="UP001177670">
    <property type="component" value="Unassembled WGS sequence"/>
</dbReference>
<sequence>MEKQKELEKMLPKNLMEEIDRLLHYVQKINATEPKIANHARSTIDYYNSK</sequence>
<organism evidence="1 2">
    <name type="scientific">Melipona bicolor</name>
    <dbReference type="NCBI Taxonomy" id="60889"/>
    <lineage>
        <taxon>Eukaryota</taxon>
        <taxon>Metazoa</taxon>
        <taxon>Ecdysozoa</taxon>
        <taxon>Arthropoda</taxon>
        <taxon>Hexapoda</taxon>
        <taxon>Insecta</taxon>
        <taxon>Pterygota</taxon>
        <taxon>Neoptera</taxon>
        <taxon>Endopterygota</taxon>
        <taxon>Hymenoptera</taxon>
        <taxon>Apocrita</taxon>
        <taxon>Aculeata</taxon>
        <taxon>Apoidea</taxon>
        <taxon>Anthophila</taxon>
        <taxon>Apidae</taxon>
        <taxon>Melipona</taxon>
    </lineage>
</organism>
<accession>A0AA40FN23</accession>
<dbReference type="AlphaFoldDB" id="A0AA40FN23"/>
<name>A0AA40FN23_9HYME</name>
<dbReference type="EMBL" id="JAHYIQ010000024">
    <property type="protein sequence ID" value="KAK1122125.1"/>
    <property type="molecule type" value="Genomic_DNA"/>
</dbReference>